<organism evidence="1">
    <name type="scientific">marine sediment metagenome</name>
    <dbReference type="NCBI Taxonomy" id="412755"/>
    <lineage>
        <taxon>unclassified sequences</taxon>
        <taxon>metagenomes</taxon>
        <taxon>ecological metagenomes</taxon>
    </lineage>
</organism>
<dbReference type="InterPro" id="IPR011010">
    <property type="entry name" value="DNA_brk_join_enz"/>
</dbReference>
<accession>X1CEH3</accession>
<evidence type="ECO:0008006" key="2">
    <source>
        <dbReference type="Google" id="ProtNLM"/>
    </source>
</evidence>
<dbReference type="GO" id="GO:0003677">
    <property type="term" value="F:DNA binding"/>
    <property type="evidence" value="ECO:0007669"/>
    <property type="project" value="InterPro"/>
</dbReference>
<evidence type="ECO:0000313" key="1">
    <source>
        <dbReference type="EMBL" id="GAG91487.1"/>
    </source>
</evidence>
<reference evidence="1" key="1">
    <citation type="journal article" date="2014" name="Front. Microbiol.">
        <title>High frequency of phylogenetically diverse reductive dehalogenase-homologous genes in deep subseafloor sedimentary metagenomes.</title>
        <authorList>
            <person name="Kawai M."/>
            <person name="Futagami T."/>
            <person name="Toyoda A."/>
            <person name="Takaki Y."/>
            <person name="Nishi S."/>
            <person name="Hori S."/>
            <person name="Arai W."/>
            <person name="Tsubouchi T."/>
            <person name="Morono Y."/>
            <person name="Uchiyama I."/>
            <person name="Ito T."/>
            <person name="Fujiyama A."/>
            <person name="Inagaki F."/>
            <person name="Takami H."/>
        </authorList>
    </citation>
    <scope>NUCLEOTIDE SEQUENCE</scope>
    <source>
        <strain evidence="1">Expedition CK06-06</strain>
    </source>
</reference>
<comment type="caution">
    <text evidence="1">The sequence shown here is derived from an EMBL/GenBank/DDBJ whole genome shotgun (WGS) entry which is preliminary data.</text>
</comment>
<protein>
    <recommendedName>
        <fullName evidence="2">Tyr recombinase domain-containing protein</fullName>
    </recommendedName>
</protein>
<feature type="non-terminal residue" evidence="1">
    <location>
        <position position="181"/>
    </location>
</feature>
<sequence length="181" mass="21119">MYEGKSWATWMDELDSCAENTQRAYLKAFKTVAEEWNMNPEEMFEQKMRELKSEDPRDRMDTEKQINKFMKKLEDAGTSPEGARMIKKAMNSFYSAQGLILLYKRRKNKKNGHKGQRAISRDQIRMLIETNGIRNMYKNPALYNILNDSGLRVSDVANMTVGAYREAETVKLKQSSKRLKT</sequence>
<dbReference type="SUPFAM" id="SSF56349">
    <property type="entry name" value="DNA breaking-rejoining enzymes"/>
    <property type="match status" value="1"/>
</dbReference>
<proteinExistence type="predicted"/>
<name>X1CEH3_9ZZZZ</name>
<gene>
    <name evidence="1" type="ORF">S01H4_42470</name>
</gene>
<dbReference type="AlphaFoldDB" id="X1CEH3"/>
<dbReference type="EMBL" id="BART01023323">
    <property type="protein sequence ID" value="GAG91487.1"/>
    <property type="molecule type" value="Genomic_DNA"/>
</dbReference>